<sequence length="94" mass="10439">GMPSGSRGITSSRRSDLSLLRTTSRPRCRKMNPRSYQTRSTYLKNLCSILRVSSSVHLELMNTDFTSTAGFSRLTAWNRTKMSAGLSFGVDGTE</sequence>
<protein>
    <submittedName>
        <fullName evidence="2">Uncharacterized protein</fullName>
    </submittedName>
</protein>
<comment type="caution">
    <text evidence="2">The sequence shown here is derived from an EMBL/GenBank/DDBJ whole genome shotgun (WGS) entry which is preliminary data.</text>
</comment>
<name>A0A3S0ZTY6_ELYCH</name>
<feature type="region of interest" description="Disordered" evidence="1">
    <location>
        <begin position="1"/>
        <end position="35"/>
    </location>
</feature>
<dbReference type="Proteomes" id="UP000271974">
    <property type="component" value="Unassembled WGS sequence"/>
</dbReference>
<dbReference type="EMBL" id="RQTK01000133">
    <property type="protein sequence ID" value="RUS86607.1"/>
    <property type="molecule type" value="Genomic_DNA"/>
</dbReference>
<keyword evidence="3" id="KW-1185">Reference proteome</keyword>
<reference evidence="2 3" key="1">
    <citation type="submission" date="2019-01" db="EMBL/GenBank/DDBJ databases">
        <title>A draft genome assembly of the solar-powered sea slug Elysia chlorotica.</title>
        <authorList>
            <person name="Cai H."/>
            <person name="Li Q."/>
            <person name="Fang X."/>
            <person name="Li J."/>
            <person name="Curtis N.E."/>
            <person name="Altenburger A."/>
            <person name="Shibata T."/>
            <person name="Feng M."/>
            <person name="Maeda T."/>
            <person name="Schwartz J.A."/>
            <person name="Shigenobu S."/>
            <person name="Lundholm N."/>
            <person name="Nishiyama T."/>
            <person name="Yang H."/>
            <person name="Hasebe M."/>
            <person name="Li S."/>
            <person name="Pierce S.K."/>
            <person name="Wang J."/>
        </authorList>
    </citation>
    <scope>NUCLEOTIDE SEQUENCE [LARGE SCALE GENOMIC DNA]</scope>
    <source>
        <strain evidence="2">EC2010</strain>
        <tissue evidence="2">Whole organism of an adult</tissue>
    </source>
</reference>
<evidence type="ECO:0000313" key="2">
    <source>
        <dbReference type="EMBL" id="RUS86607.1"/>
    </source>
</evidence>
<gene>
    <name evidence="2" type="ORF">EGW08_005623</name>
</gene>
<evidence type="ECO:0000313" key="3">
    <source>
        <dbReference type="Proteomes" id="UP000271974"/>
    </source>
</evidence>
<accession>A0A3S0ZTY6</accession>
<dbReference type="AlphaFoldDB" id="A0A3S0ZTY6"/>
<feature type="non-terminal residue" evidence="2">
    <location>
        <position position="1"/>
    </location>
</feature>
<proteinExistence type="predicted"/>
<evidence type="ECO:0000256" key="1">
    <source>
        <dbReference type="SAM" id="MobiDB-lite"/>
    </source>
</evidence>
<organism evidence="2 3">
    <name type="scientific">Elysia chlorotica</name>
    <name type="common">Eastern emerald elysia</name>
    <name type="synonym">Sea slug</name>
    <dbReference type="NCBI Taxonomy" id="188477"/>
    <lineage>
        <taxon>Eukaryota</taxon>
        <taxon>Metazoa</taxon>
        <taxon>Spiralia</taxon>
        <taxon>Lophotrochozoa</taxon>
        <taxon>Mollusca</taxon>
        <taxon>Gastropoda</taxon>
        <taxon>Heterobranchia</taxon>
        <taxon>Euthyneura</taxon>
        <taxon>Panpulmonata</taxon>
        <taxon>Sacoglossa</taxon>
        <taxon>Placobranchoidea</taxon>
        <taxon>Plakobranchidae</taxon>
        <taxon>Elysia</taxon>
    </lineage>
</organism>
<feature type="compositionally biased region" description="Low complexity" evidence="1">
    <location>
        <begin position="1"/>
        <end position="23"/>
    </location>
</feature>
<feature type="non-terminal residue" evidence="2">
    <location>
        <position position="94"/>
    </location>
</feature>